<feature type="coiled-coil region" evidence="1">
    <location>
        <begin position="536"/>
        <end position="563"/>
    </location>
</feature>
<dbReference type="Proteomes" id="UP000002296">
    <property type="component" value="Unassembled WGS sequence"/>
</dbReference>
<gene>
    <name evidence="3" type="ORF">Tc00.1047053509331.110</name>
</gene>
<dbReference type="PaxDb" id="353153-Q4DQX8"/>
<feature type="signal peptide" evidence="2">
    <location>
        <begin position="1"/>
        <end position="20"/>
    </location>
</feature>
<sequence>MCFLLFIYFYFSFFFHTCMHTCISSLHPLHPLTPIPPLPSCKVHFNGTRRMNCAGGDWRATLKEKIRSSEEALHRLNERQANHENARKFLSSAFDTPHVSSLDVPPRFISSQAELEDKVNCLQSQVKNCLTELETEQAVRSDGIRDVQRHLSIEMGEMRAMFQQLKRENEYLTETVRLLEKRLLSTSTFTPTGRTQAGVDVHTPTTSTPAVAASTSSDLVKRVEELESAVTRQKRLLEDRQTRLDGVLREMVGVKIDSGMERMRSVAREAARDSMEDLLRLRLTAVQSMFNGELQKVMESSGFTAEVAQATERLFHQMEKDVLRRVDQLDSAVDAISHGSRQHERVLNDMESRIVQKVTMLERELEASRREMRDGIAKNAQAGEERMTAAQLALESTVAERIAVACKSTASKDDVFAAVTASQERLEQQCSAICDRLTATVRAHDAAAEKYRKGVAQLEKRLDGLQDVTEEMRHQIVHVDQLATSAKGDVEKWGDRLREALTASEEARALAKESAACAQKAEDETREGLARIGVELQKLSHEHEKSTVQIRQLNEKLAAAEAHHAATRVTLDELSSRCTSTLPPLSARVDAVHRTVQDVCVVKLEENSQAVTELRTLHEQLQANASSMAKTDARQISDLRREFFVGMQSVEERVLQAVRDTQQESSTGITGLRALIDRLNASVKTHDERFASKNALDVISEGLTERVVELGGRLDTVARQVAQDAKRLSSPSSPSEPLVSVLTHEKLERELENLRRRVDDVQRNAVNEREDVEHHMRASMQEEVDRFKQLLHRLREDTSSQMQKLRLMLSEEAENRSQQVEEASQREMQRLQLQMDRLREVLGPRRLVSAILDEKELLSEVAEALQGAFASRKDTDDSIARVKQRVQQAEQHLHELEARCDTHGNAFTRQMETYESSQRLHAERLASLELQQEKVVETSKRWQEESRKDHKREMEQLTVQFDERLKALQSATVEVELQTHSMLSTLQNLQEDQMVLQREVAKTVAAQQFAENHIGTKNDDKNDDPENNMNEHEVWKAQLNERIDLLESKTDATACSTADAFDTLRESIEHCVTLFVQEAASTSLLQDSDVSANELTGLDSVLLFLLGQLCQAHDALQALQKGALGTLELVQHHEDQLALLPSMRSLALLSARQVEKLSEVIGLQFDLHVDSSLVGQKERELGKDE</sequence>
<keyword evidence="2" id="KW-0732">Signal</keyword>
<organism evidence="3 4">
    <name type="scientific">Trypanosoma cruzi (strain CL Brener)</name>
    <dbReference type="NCBI Taxonomy" id="353153"/>
    <lineage>
        <taxon>Eukaryota</taxon>
        <taxon>Discoba</taxon>
        <taxon>Euglenozoa</taxon>
        <taxon>Kinetoplastea</taxon>
        <taxon>Metakinetoplastina</taxon>
        <taxon>Trypanosomatida</taxon>
        <taxon>Trypanosomatidae</taxon>
        <taxon>Trypanosoma</taxon>
        <taxon>Schizotrypanum</taxon>
    </lineage>
</organism>
<feature type="coiled-coil region" evidence="1">
    <location>
        <begin position="872"/>
        <end position="906"/>
    </location>
</feature>
<evidence type="ECO:0000256" key="1">
    <source>
        <dbReference type="SAM" id="Coils"/>
    </source>
</evidence>
<accession>Q4DQX8</accession>
<feature type="coiled-coil region" evidence="1">
    <location>
        <begin position="448"/>
        <end position="475"/>
    </location>
</feature>
<keyword evidence="1" id="KW-0175">Coiled coil</keyword>
<protein>
    <submittedName>
        <fullName evidence="3">Uncharacterized protein</fullName>
    </submittedName>
</protein>
<dbReference type="AlphaFoldDB" id="Q4DQX8"/>
<keyword evidence="4" id="KW-1185">Reference proteome</keyword>
<feature type="chain" id="PRO_5004237481" evidence="2">
    <location>
        <begin position="21"/>
        <end position="1185"/>
    </location>
</feature>
<proteinExistence type="predicted"/>
<comment type="caution">
    <text evidence="3">The sequence shown here is derived from an EMBL/GenBank/DDBJ whole genome shotgun (WGS) entry which is preliminary data.</text>
</comment>
<dbReference type="EMBL" id="AAHK01000243">
    <property type="protein sequence ID" value="EAN94930.1"/>
    <property type="molecule type" value="Genomic_DNA"/>
</dbReference>
<feature type="coiled-coil region" evidence="1">
    <location>
        <begin position="59"/>
        <end position="86"/>
    </location>
</feature>
<dbReference type="SMR" id="Q4DQX8"/>
<evidence type="ECO:0000313" key="3">
    <source>
        <dbReference type="EMBL" id="EAN94930.1"/>
    </source>
</evidence>
<dbReference type="KEGG" id="tcr:509331.110"/>
<dbReference type="Gene3D" id="1.10.287.1490">
    <property type="match status" value="1"/>
</dbReference>
<evidence type="ECO:0000313" key="4">
    <source>
        <dbReference type="Proteomes" id="UP000002296"/>
    </source>
</evidence>
<evidence type="ECO:0000256" key="2">
    <source>
        <dbReference type="SAM" id="SignalP"/>
    </source>
</evidence>
<dbReference type="eggNOG" id="ENOG502S5VJ">
    <property type="taxonomic scope" value="Eukaryota"/>
</dbReference>
<name>Q4DQX8_TRYCC</name>
<dbReference type="OMA" id="WQSCARD"/>
<reference evidence="3 4" key="1">
    <citation type="journal article" date="2005" name="Science">
        <title>The genome sequence of Trypanosoma cruzi, etiologic agent of Chagas disease.</title>
        <authorList>
            <person name="El-Sayed N.M."/>
            <person name="Myler P.J."/>
            <person name="Bartholomeu D.C."/>
            <person name="Nilsson D."/>
            <person name="Aggarwal G."/>
            <person name="Tran A.N."/>
            <person name="Ghedin E."/>
            <person name="Worthey E.A."/>
            <person name="Delcher A.L."/>
            <person name="Blandin G."/>
            <person name="Westenberger S.J."/>
            <person name="Caler E."/>
            <person name="Cerqueira G.C."/>
            <person name="Branche C."/>
            <person name="Haas B."/>
            <person name="Anupama A."/>
            <person name="Arner E."/>
            <person name="Aslund L."/>
            <person name="Attipoe P."/>
            <person name="Bontempi E."/>
            <person name="Bringaud F."/>
            <person name="Burton P."/>
            <person name="Cadag E."/>
            <person name="Campbell D.A."/>
            <person name="Carrington M."/>
            <person name="Crabtree J."/>
            <person name="Darban H."/>
            <person name="da Silveira J.F."/>
            <person name="de Jong P."/>
            <person name="Edwards K."/>
            <person name="Englund P.T."/>
            <person name="Fazelina G."/>
            <person name="Feldblyum T."/>
            <person name="Ferella M."/>
            <person name="Frasch A.C."/>
            <person name="Gull K."/>
            <person name="Horn D."/>
            <person name="Hou L."/>
            <person name="Huang Y."/>
            <person name="Kindlund E."/>
            <person name="Klingbeil M."/>
            <person name="Kluge S."/>
            <person name="Koo H."/>
            <person name="Lacerda D."/>
            <person name="Levin M.J."/>
            <person name="Lorenzi H."/>
            <person name="Louie T."/>
            <person name="Machado C.R."/>
            <person name="McCulloch R."/>
            <person name="McKenna A."/>
            <person name="Mizuno Y."/>
            <person name="Mottram J.C."/>
            <person name="Nelson S."/>
            <person name="Ochaya S."/>
            <person name="Osoegawa K."/>
            <person name="Pai G."/>
            <person name="Parsons M."/>
            <person name="Pentony M."/>
            <person name="Pettersson U."/>
            <person name="Pop M."/>
            <person name="Ramirez J.L."/>
            <person name="Rinta J."/>
            <person name="Robertson L."/>
            <person name="Salzberg S.L."/>
            <person name="Sanchez D.O."/>
            <person name="Seyler A."/>
            <person name="Sharma R."/>
            <person name="Shetty J."/>
            <person name="Simpson A.J."/>
            <person name="Sisk E."/>
            <person name="Tammi M.T."/>
            <person name="Tarleton R."/>
            <person name="Teixeira S."/>
            <person name="Van Aken S."/>
            <person name="Vogt C."/>
            <person name="Ward P.N."/>
            <person name="Wickstead B."/>
            <person name="Wortman J."/>
            <person name="White O."/>
            <person name="Fraser C.M."/>
            <person name="Stuart K.D."/>
            <person name="Andersson B."/>
        </authorList>
    </citation>
    <scope>NUCLEOTIDE SEQUENCE [LARGE SCALE GENOMIC DNA]</scope>
    <source>
        <strain evidence="3 4">CL Brener</strain>
    </source>
</reference>
<feature type="coiled-coil region" evidence="1">
    <location>
        <begin position="744"/>
        <end position="841"/>
    </location>
</feature>
<dbReference type="RefSeq" id="XP_816781.1">
    <property type="nucleotide sequence ID" value="XM_811688.1"/>
</dbReference>
<dbReference type="InParanoid" id="Q4DQX8"/>
<dbReference type="GeneID" id="3548718"/>